<accession>A0ABU5HT78</accession>
<keyword evidence="2" id="KW-1185">Reference proteome</keyword>
<sequence>MKKSILFNRTLHLVSYVLLSLTSCLFVSCDKDDDWDKNLGNNLLEGIWTRESTSQKFVATFNADHTSYICTYNIETEALEHVDLQGKYRVVDESVLIYQSGDKHRFKLSEDGNTVEITYGYDTGSPETEKTYTYQRFVEVQEPEPEPEEKELELADVNAAKAALGSLKAGASITVGMSNWEEVVVTKVSLRKQLTIEDTPMTNSSLASGNLTFTVPENMPVGSYSLIVAYTMNGKAKEVMFDAVTCTVKEEVTPPEPGAKVLVFKNQMMGSAQNRDFGCLLTVTDAGQLDIQTACYMNDDPTLNADENKKRRSEIDLIANTYSGPAFALGNFDKIAHNLRNFRCNGTNLFTTSKDDAKDKETAVTMFPGYADIQTKFLVLQESIEKEKNIIDLVRNDQLAEISETATPALFDGTSKIDRITVQSIKPGESVGRDRFDLNGVVVFKSSKNGKIGIMLIRQINELDGSNDAADATIVFDLYYQK</sequence>
<dbReference type="PROSITE" id="PS51257">
    <property type="entry name" value="PROKAR_LIPOPROTEIN"/>
    <property type="match status" value="1"/>
</dbReference>
<comment type="caution">
    <text evidence="1">The sequence shown here is derived from an EMBL/GenBank/DDBJ whole genome shotgun (WGS) entry which is preliminary data.</text>
</comment>
<dbReference type="RefSeq" id="WP_217720796.1">
    <property type="nucleotide sequence ID" value="NZ_JARZAK010000008.1"/>
</dbReference>
<evidence type="ECO:0000313" key="1">
    <source>
        <dbReference type="EMBL" id="MDY7258788.1"/>
    </source>
</evidence>
<proteinExistence type="predicted"/>
<reference evidence="1 2" key="1">
    <citation type="submission" date="2023-04" db="EMBL/GenBank/DDBJ databases">
        <title>Bacteroides pacosi sp. nov., isolated from the fecal material of an alpaca.</title>
        <authorList>
            <person name="Miller S."/>
            <person name="Hendry M."/>
            <person name="King J."/>
            <person name="Sankaranarayanan K."/>
            <person name="Lawson P.A."/>
        </authorList>
    </citation>
    <scope>NUCLEOTIDE SEQUENCE [LARGE SCALE GENOMIC DNA]</scope>
    <source>
        <strain evidence="1 2">A2-P53</strain>
    </source>
</reference>
<organism evidence="1 2">
    <name type="scientific">Bacteroides vicugnae</name>
    <dbReference type="NCBI Taxonomy" id="3037989"/>
    <lineage>
        <taxon>Bacteria</taxon>
        <taxon>Pseudomonadati</taxon>
        <taxon>Bacteroidota</taxon>
        <taxon>Bacteroidia</taxon>
        <taxon>Bacteroidales</taxon>
        <taxon>Bacteroidaceae</taxon>
        <taxon>Bacteroides</taxon>
    </lineage>
</organism>
<dbReference type="Proteomes" id="UP001292913">
    <property type="component" value="Unassembled WGS sequence"/>
</dbReference>
<gene>
    <name evidence="1" type="ORF">QHG74_13810</name>
</gene>
<protein>
    <submittedName>
        <fullName evidence="1">Uncharacterized protein</fullName>
    </submittedName>
</protein>
<dbReference type="EMBL" id="JARZAK010000008">
    <property type="protein sequence ID" value="MDY7258788.1"/>
    <property type="molecule type" value="Genomic_DNA"/>
</dbReference>
<evidence type="ECO:0000313" key="2">
    <source>
        <dbReference type="Proteomes" id="UP001292913"/>
    </source>
</evidence>
<name>A0ABU5HT78_9BACE</name>